<accession>A0A3S8ZSS3</accession>
<dbReference type="AlphaFoldDB" id="A0A3S8ZSS3"/>
<name>A0A3S8ZSS3_9NEIS</name>
<keyword evidence="2" id="KW-1185">Reference proteome</keyword>
<dbReference type="EMBL" id="CP034433">
    <property type="protein sequence ID" value="AZN36518.1"/>
    <property type="molecule type" value="Genomic_DNA"/>
</dbReference>
<gene>
    <name evidence="1" type="ORF">EJO50_08435</name>
</gene>
<evidence type="ECO:0000313" key="2">
    <source>
        <dbReference type="Proteomes" id="UP000282438"/>
    </source>
</evidence>
<dbReference type="RefSeq" id="WP_125973278.1">
    <property type="nucleotide sequence ID" value="NZ_CP034433.1"/>
</dbReference>
<evidence type="ECO:0000313" key="1">
    <source>
        <dbReference type="EMBL" id="AZN36518.1"/>
    </source>
</evidence>
<proteinExistence type="predicted"/>
<reference evidence="1 2" key="1">
    <citation type="submission" date="2018-12" db="EMBL/GenBank/DDBJ databases">
        <title>Complete genome sequence of Iodobacter sp. H11R3.</title>
        <authorList>
            <person name="Bae J.-W."/>
        </authorList>
    </citation>
    <scope>NUCLEOTIDE SEQUENCE [LARGE SCALE GENOMIC DNA]</scope>
    <source>
        <strain evidence="1 2">H11R3</strain>
    </source>
</reference>
<dbReference type="OrthoDB" id="51666at206351"/>
<dbReference type="KEGG" id="iod:EJO50_08435"/>
<protein>
    <submittedName>
        <fullName evidence="1">Uncharacterized protein</fullName>
    </submittedName>
</protein>
<dbReference type="Proteomes" id="UP000282438">
    <property type="component" value="Chromosome"/>
</dbReference>
<dbReference type="SUPFAM" id="SSF56399">
    <property type="entry name" value="ADP-ribosylation"/>
    <property type="match status" value="1"/>
</dbReference>
<organism evidence="1 2">
    <name type="scientific">Iodobacter ciconiae</name>
    <dbReference type="NCBI Taxonomy" id="2496266"/>
    <lineage>
        <taxon>Bacteria</taxon>
        <taxon>Pseudomonadati</taxon>
        <taxon>Pseudomonadota</taxon>
        <taxon>Betaproteobacteria</taxon>
        <taxon>Neisseriales</taxon>
        <taxon>Chitinibacteraceae</taxon>
        <taxon>Iodobacter</taxon>
    </lineage>
</organism>
<sequence length="283" mass="31902">MQITSGISWSRKHQEVITDSHTLNAIKNEVSQKCHENKKKGFASFDIREKTYFIRVDHDGKYIVKRDWSQENLLKRAFIKPFSGRFSDKLADMLNKPLGGTPFKKELAEAVDKKNQARHGEASVTLAKKWGVDDLSSVAAIHRALGKEVPLDQVFLHRNCDAQFLDLKHKTTSNNPRAIATIVDSHRLEFKEDRFYEHSFGKKILSSNIEASLLPHGGVNFIVSDKKKIHNGYGDSKAKSIICSLHDVIALGGRVYYDSGAIVSNAVIVEMPQNISLPFKMVR</sequence>